<evidence type="ECO:0000256" key="9">
    <source>
        <dbReference type="ARBA" id="ARBA00023136"/>
    </source>
</evidence>
<name>A0A369AUH2_9BACL</name>
<protein>
    <submittedName>
        <fullName evidence="11">Ribose transport system ATP-binding protein</fullName>
    </submittedName>
</protein>
<sequence length="499" mass="55309">MVRDHMLKMTGVTKRFPGVTALSNVNFQLGKGEVHALVGANGAGKSTLIKVLAGAHRPEEGIIELNGEEVRFESPSDAKKRGIGVIYQEFTLLPDLDVAKNIFYASEPTYGAGLFVHWKKVYEDARKLIDKFGLDLDVTAKVSSLSTAAQQMVEIAKALSLNAEVLVMDEPTATLTVHEVERLFEIINDLKSRGVSIIYISHRLEEILEICDKLTVLRSGTMVGGMDIKDATKDNIISMMIGNDMQKSEKPGYYAQNETALEIKGLSNANVTDIHLNVRKGEVIGLAGLVGAGRTELVRALFGADPIREGQIIVNGKPVTVSSPRQAIQHRIGLLPESRKEQGLLMNLNVRRNTTFATLRKFSRGPFISQKREKDVVRDYISRLKIKTPDTEFMVANLSGGNQQKIVLAKWLCNECSILILDEPTRGVDVPAKEEIFQEINNLVKSGKSIIFISSELDEILRISDRIYTMYKGRITGELDRENVTINKLMHLITGGDQH</sequence>
<keyword evidence="3" id="KW-1003">Cell membrane</keyword>
<dbReference type="InterPro" id="IPR027417">
    <property type="entry name" value="P-loop_NTPase"/>
</dbReference>
<dbReference type="Pfam" id="PF00005">
    <property type="entry name" value="ABC_tran"/>
    <property type="match status" value="2"/>
</dbReference>
<evidence type="ECO:0000256" key="7">
    <source>
        <dbReference type="ARBA" id="ARBA00022840"/>
    </source>
</evidence>
<dbReference type="GO" id="GO:0016887">
    <property type="term" value="F:ATP hydrolysis activity"/>
    <property type="evidence" value="ECO:0007669"/>
    <property type="project" value="InterPro"/>
</dbReference>
<evidence type="ECO:0000256" key="4">
    <source>
        <dbReference type="ARBA" id="ARBA00022597"/>
    </source>
</evidence>
<dbReference type="SMART" id="SM00382">
    <property type="entry name" value="AAA"/>
    <property type="match status" value="2"/>
</dbReference>
<evidence type="ECO:0000313" key="11">
    <source>
        <dbReference type="EMBL" id="RCX13032.1"/>
    </source>
</evidence>
<evidence type="ECO:0000256" key="3">
    <source>
        <dbReference type="ARBA" id="ARBA00022475"/>
    </source>
</evidence>
<dbReference type="InterPro" id="IPR050107">
    <property type="entry name" value="ABC_carbohydrate_import_ATPase"/>
</dbReference>
<dbReference type="InterPro" id="IPR003593">
    <property type="entry name" value="AAA+_ATPase"/>
</dbReference>
<dbReference type="PANTHER" id="PTHR43790:SF3">
    <property type="entry name" value="D-ALLOSE IMPORT ATP-BINDING PROTEIN ALSA-RELATED"/>
    <property type="match status" value="1"/>
</dbReference>
<dbReference type="CDD" id="cd03216">
    <property type="entry name" value="ABC_Carb_Monos_I"/>
    <property type="match status" value="1"/>
</dbReference>
<dbReference type="InterPro" id="IPR017871">
    <property type="entry name" value="ABC_transporter-like_CS"/>
</dbReference>
<dbReference type="FunFam" id="3.40.50.300:FF:000127">
    <property type="entry name" value="Ribose import ATP-binding protein RbsA"/>
    <property type="match status" value="1"/>
</dbReference>
<keyword evidence="12" id="KW-1185">Reference proteome</keyword>
<organism evidence="11 12">
    <name type="scientific">Fontibacillus phaseoli</name>
    <dbReference type="NCBI Taxonomy" id="1416533"/>
    <lineage>
        <taxon>Bacteria</taxon>
        <taxon>Bacillati</taxon>
        <taxon>Bacillota</taxon>
        <taxon>Bacilli</taxon>
        <taxon>Bacillales</taxon>
        <taxon>Paenibacillaceae</taxon>
        <taxon>Fontibacillus</taxon>
    </lineage>
</organism>
<dbReference type="GO" id="GO:0005524">
    <property type="term" value="F:ATP binding"/>
    <property type="evidence" value="ECO:0007669"/>
    <property type="project" value="UniProtKB-KW"/>
</dbReference>
<dbReference type="PROSITE" id="PS00211">
    <property type="entry name" value="ABC_TRANSPORTER_1"/>
    <property type="match status" value="1"/>
</dbReference>
<keyword evidence="4" id="KW-0762">Sugar transport</keyword>
<keyword evidence="5" id="KW-0677">Repeat</keyword>
<proteinExistence type="predicted"/>
<reference evidence="11 12" key="1">
    <citation type="submission" date="2018-07" db="EMBL/GenBank/DDBJ databases">
        <title>Genomic Encyclopedia of Type Strains, Phase III (KMG-III): the genomes of soil and plant-associated and newly described type strains.</title>
        <authorList>
            <person name="Whitman W."/>
        </authorList>
    </citation>
    <scope>NUCLEOTIDE SEQUENCE [LARGE SCALE GENOMIC DNA]</scope>
    <source>
        <strain evidence="11 12">CECT 8333</strain>
    </source>
</reference>
<comment type="subcellular location">
    <subcellularLocation>
        <location evidence="1">Cell membrane</location>
        <topology evidence="1">Peripheral membrane protein</topology>
    </subcellularLocation>
</comment>
<gene>
    <name evidence="11" type="ORF">DFP94_12210</name>
</gene>
<dbReference type="PROSITE" id="PS50893">
    <property type="entry name" value="ABC_TRANSPORTER_2"/>
    <property type="match status" value="2"/>
</dbReference>
<dbReference type="SUPFAM" id="SSF52540">
    <property type="entry name" value="P-loop containing nucleoside triphosphate hydrolases"/>
    <property type="match status" value="2"/>
</dbReference>
<evidence type="ECO:0000256" key="1">
    <source>
        <dbReference type="ARBA" id="ARBA00004202"/>
    </source>
</evidence>
<dbReference type="EMBL" id="QPJW01000022">
    <property type="protein sequence ID" value="RCX13032.1"/>
    <property type="molecule type" value="Genomic_DNA"/>
</dbReference>
<feature type="domain" description="ABC transporter" evidence="10">
    <location>
        <begin position="255"/>
        <end position="497"/>
    </location>
</feature>
<accession>A0A369AUH2</accession>
<feature type="domain" description="ABC transporter" evidence="10">
    <location>
        <begin position="7"/>
        <end position="244"/>
    </location>
</feature>
<keyword evidence="8" id="KW-1278">Translocase</keyword>
<evidence type="ECO:0000313" key="12">
    <source>
        <dbReference type="Proteomes" id="UP000253090"/>
    </source>
</evidence>
<dbReference type="GO" id="GO:0005886">
    <property type="term" value="C:plasma membrane"/>
    <property type="evidence" value="ECO:0007669"/>
    <property type="project" value="UniProtKB-SubCell"/>
</dbReference>
<dbReference type="Gene3D" id="3.40.50.300">
    <property type="entry name" value="P-loop containing nucleotide triphosphate hydrolases"/>
    <property type="match status" value="2"/>
</dbReference>
<dbReference type="PANTHER" id="PTHR43790">
    <property type="entry name" value="CARBOHYDRATE TRANSPORT ATP-BINDING PROTEIN MG119-RELATED"/>
    <property type="match status" value="1"/>
</dbReference>
<keyword evidence="7 11" id="KW-0067">ATP-binding</keyword>
<keyword evidence="6" id="KW-0547">Nucleotide-binding</keyword>
<dbReference type="AlphaFoldDB" id="A0A369AUH2"/>
<comment type="caution">
    <text evidence="11">The sequence shown here is derived from an EMBL/GenBank/DDBJ whole genome shotgun (WGS) entry which is preliminary data.</text>
</comment>
<evidence type="ECO:0000256" key="2">
    <source>
        <dbReference type="ARBA" id="ARBA00022448"/>
    </source>
</evidence>
<evidence type="ECO:0000256" key="8">
    <source>
        <dbReference type="ARBA" id="ARBA00022967"/>
    </source>
</evidence>
<evidence type="ECO:0000256" key="6">
    <source>
        <dbReference type="ARBA" id="ARBA00022741"/>
    </source>
</evidence>
<dbReference type="Proteomes" id="UP000253090">
    <property type="component" value="Unassembled WGS sequence"/>
</dbReference>
<evidence type="ECO:0000259" key="10">
    <source>
        <dbReference type="PROSITE" id="PS50893"/>
    </source>
</evidence>
<evidence type="ECO:0000256" key="5">
    <source>
        <dbReference type="ARBA" id="ARBA00022737"/>
    </source>
</evidence>
<dbReference type="CDD" id="cd03215">
    <property type="entry name" value="ABC_Carb_Monos_II"/>
    <property type="match status" value="1"/>
</dbReference>
<keyword evidence="2" id="KW-0813">Transport</keyword>
<keyword evidence="9" id="KW-0472">Membrane</keyword>
<dbReference type="InterPro" id="IPR003439">
    <property type="entry name" value="ABC_transporter-like_ATP-bd"/>
</dbReference>